<dbReference type="CDD" id="cd00063">
    <property type="entry name" value="FN3"/>
    <property type="match status" value="1"/>
</dbReference>
<feature type="compositionally biased region" description="Basic residues" evidence="2">
    <location>
        <begin position="176"/>
        <end position="186"/>
    </location>
</feature>
<dbReference type="Pfam" id="PF00041">
    <property type="entry name" value="fn3"/>
    <property type="match status" value="1"/>
</dbReference>
<dbReference type="KEGG" id="yli:2906435"/>
<dbReference type="InterPro" id="IPR003961">
    <property type="entry name" value="FN3_dom"/>
</dbReference>
<feature type="compositionally biased region" description="Polar residues" evidence="2">
    <location>
        <begin position="660"/>
        <end position="680"/>
    </location>
</feature>
<feature type="coiled-coil region" evidence="1">
    <location>
        <begin position="198"/>
        <end position="356"/>
    </location>
</feature>
<reference evidence="5 6" key="1">
    <citation type="journal article" date="2016" name="PLoS ONE">
        <title>Sequence Assembly of Yarrowia lipolytica Strain W29/CLIB89 Shows Transposable Element Diversity.</title>
        <authorList>
            <person name="Magnan C."/>
            <person name="Yu J."/>
            <person name="Chang I."/>
            <person name="Jahn E."/>
            <person name="Kanomata Y."/>
            <person name="Wu J."/>
            <person name="Zeller M."/>
            <person name="Oakes M."/>
            <person name="Baldi P."/>
            <person name="Sandmeyer S."/>
        </authorList>
    </citation>
    <scope>NUCLEOTIDE SEQUENCE [LARGE SCALE GENOMIC DNA]</scope>
    <source>
        <strain evidence="6">CLIB89(W29)</strain>
    </source>
</reference>
<dbReference type="SMART" id="SM00060">
    <property type="entry name" value="FN3"/>
    <property type="match status" value="1"/>
</dbReference>
<dbReference type="InterPro" id="IPR036116">
    <property type="entry name" value="FN3_sf"/>
</dbReference>
<keyword evidence="1" id="KW-0175">Coiled coil</keyword>
<dbReference type="VEuPathDB" id="FungiDB:YALI1_A12502g"/>
<dbReference type="eggNOG" id="ENOG502R2RI">
    <property type="taxonomic scope" value="Eukaryota"/>
</dbReference>
<feature type="region of interest" description="Disordered" evidence="2">
    <location>
        <begin position="172"/>
        <end position="191"/>
    </location>
</feature>
<dbReference type="Gene3D" id="2.60.40.10">
    <property type="entry name" value="Immunoglobulins"/>
    <property type="match status" value="1"/>
</dbReference>
<dbReference type="VEuPathDB" id="FungiDB:YALI0_A12287g"/>
<accession>A0A1D8N4J2</accession>
<sequence>MGLIATILAVFWLLHRATRLLKIPATTLIRLLGVDIPERPDICVDHVSDSSVTLRWPKPEKTTAHKHIIEVNGIKAGESSRSTSVVLTNLQPDKTYSVNVLTVNANQYRSNTTTVRVHTRKRVQHPSLDSLAPVLMDPVTPSFVVLASGTGTSTASTTSGLSSATSIPATSTAAGLKHKKHKHSSSKKLSADKSAYTVESLTAEVEAAQQEIRDANMQYREVEKELVAMENKLQEESQELRAQRKKDDVSRSQLRSEMKALEDQKLNIELHRAKVDKQLQNLEQTLKRMEVEESKWINTSQIMERKTEDLTTTDTETYHENANKKLVEAETLQKSLAAVEEEVKTMTAEIRQLDALRKSLAEHGSSSRGSDANNSPEALLKILEGTSDGKAEILRQQIHFDTDLDQKWRDVQRQLEQRYVQVYGEYGEATRLLESAKIQYQQFQVVASANNSSSQIIDNSTSSFDFGSSRDMIKPELPPSTSAPAQSVPDAGRRPSAFEGDENFNTAVQMFLPSNLFGADDLNDSLTQSSFEAIDELPMKGPTYPSHAQTSSPSSSFDAFRVSSEDPNSPSFFSKDYDMDTSSPVTRLKRLSGMFGFNRAKATPPPEPANKGSLFFRNKRKQEGKEPDDDMLVAPESYDPFQASWNRSNSPGGNIFGPSFGTSEWSGSPSGEQDWSNRSVDSYGGSSGPFAPGFKAFDQPRELYDDTAEPHGASSTHSEYSAMTDGSKDSNGRESIIQKGIRTLTSPRKGSTSSAKFNVGKLSFFGGKKSDRSDASSTDAELDDVPDQGALGAIHESRSGTGSPHLNMEEFLKQT</sequence>
<protein>
    <recommendedName>
        <fullName evidence="4">Fibronectin type-III domain-containing protein</fullName>
    </recommendedName>
</protein>
<proteinExistence type="predicted"/>
<gene>
    <name evidence="5" type="ORF">YALI1_A12502g</name>
</gene>
<feature type="region of interest" description="Disordered" evidence="2">
    <location>
        <begin position="642"/>
        <end position="815"/>
    </location>
</feature>
<feature type="domain" description="Fibronectin type-III" evidence="4">
    <location>
        <begin position="36"/>
        <end position="122"/>
    </location>
</feature>
<dbReference type="SUPFAM" id="SSF49265">
    <property type="entry name" value="Fibronectin type III"/>
    <property type="match status" value="1"/>
</dbReference>
<evidence type="ECO:0000313" key="5">
    <source>
        <dbReference type="EMBL" id="AOW00566.1"/>
    </source>
</evidence>
<dbReference type="GeneID" id="2906435"/>
<feature type="chain" id="PRO_5030026645" description="Fibronectin type-III domain-containing protein" evidence="3">
    <location>
        <begin position="18"/>
        <end position="815"/>
    </location>
</feature>
<evidence type="ECO:0000256" key="2">
    <source>
        <dbReference type="SAM" id="MobiDB-lite"/>
    </source>
</evidence>
<dbReference type="PROSITE" id="PS50853">
    <property type="entry name" value="FN3"/>
    <property type="match status" value="1"/>
</dbReference>
<organism evidence="5 6">
    <name type="scientific">Yarrowia lipolytica</name>
    <name type="common">Candida lipolytica</name>
    <dbReference type="NCBI Taxonomy" id="4952"/>
    <lineage>
        <taxon>Eukaryota</taxon>
        <taxon>Fungi</taxon>
        <taxon>Dikarya</taxon>
        <taxon>Ascomycota</taxon>
        <taxon>Saccharomycotina</taxon>
        <taxon>Dipodascomycetes</taxon>
        <taxon>Dipodascales</taxon>
        <taxon>Dipodascales incertae sedis</taxon>
        <taxon>Yarrowia</taxon>
    </lineage>
</organism>
<evidence type="ECO:0000256" key="3">
    <source>
        <dbReference type="SAM" id="SignalP"/>
    </source>
</evidence>
<feature type="region of interest" description="Disordered" evidence="2">
    <location>
        <begin position="462"/>
        <end position="499"/>
    </location>
</feature>
<feature type="compositionally biased region" description="Polar residues" evidence="2">
    <location>
        <begin position="743"/>
        <end position="756"/>
    </location>
</feature>
<dbReference type="AlphaFoldDB" id="A0A1D8N4J2"/>
<feature type="signal peptide" evidence="3">
    <location>
        <begin position="1"/>
        <end position="17"/>
    </location>
</feature>
<keyword evidence="3" id="KW-0732">Signal</keyword>
<evidence type="ECO:0000259" key="4">
    <source>
        <dbReference type="PROSITE" id="PS50853"/>
    </source>
</evidence>
<dbReference type="RefSeq" id="XP_500011.3">
    <property type="nucleotide sequence ID" value="XM_500011.3"/>
</dbReference>
<evidence type="ECO:0000313" key="6">
    <source>
        <dbReference type="Proteomes" id="UP000182444"/>
    </source>
</evidence>
<feature type="compositionally biased region" description="Polar residues" evidence="2">
    <location>
        <begin position="643"/>
        <end position="652"/>
    </location>
</feature>
<dbReference type="Proteomes" id="UP000182444">
    <property type="component" value="Chromosome 1A"/>
</dbReference>
<evidence type="ECO:0000256" key="1">
    <source>
        <dbReference type="SAM" id="Coils"/>
    </source>
</evidence>
<name>A0A1D8N4J2_YARLL</name>
<feature type="region of interest" description="Disordered" evidence="2">
    <location>
        <begin position="537"/>
        <end position="575"/>
    </location>
</feature>
<dbReference type="EMBL" id="CP017553">
    <property type="protein sequence ID" value="AOW00566.1"/>
    <property type="molecule type" value="Genomic_DNA"/>
</dbReference>
<dbReference type="InterPro" id="IPR013783">
    <property type="entry name" value="Ig-like_fold"/>
</dbReference>